<keyword evidence="3" id="KW-1185">Reference proteome</keyword>
<feature type="compositionally biased region" description="Polar residues" evidence="1">
    <location>
        <begin position="528"/>
        <end position="544"/>
    </location>
</feature>
<evidence type="ECO:0000313" key="3">
    <source>
        <dbReference type="Proteomes" id="UP000572817"/>
    </source>
</evidence>
<organism evidence="2 3">
    <name type="scientific">Botryosphaeria dothidea</name>
    <dbReference type="NCBI Taxonomy" id="55169"/>
    <lineage>
        <taxon>Eukaryota</taxon>
        <taxon>Fungi</taxon>
        <taxon>Dikarya</taxon>
        <taxon>Ascomycota</taxon>
        <taxon>Pezizomycotina</taxon>
        <taxon>Dothideomycetes</taxon>
        <taxon>Dothideomycetes incertae sedis</taxon>
        <taxon>Botryosphaeriales</taxon>
        <taxon>Botryosphaeriaceae</taxon>
        <taxon>Botryosphaeria</taxon>
    </lineage>
</organism>
<name>A0A8H4MXA2_9PEZI</name>
<dbReference type="InterPro" id="IPR036322">
    <property type="entry name" value="WD40_repeat_dom_sf"/>
</dbReference>
<dbReference type="InterPro" id="IPR039719">
    <property type="entry name" value="FBXO28"/>
</dbReference>
<dbReference type="SUPFAM" id="SSF50978">
    <property type="entry name" value="WD40 repeat-like"/>
    <property type="match status" value="1"/>
</dbReference>
<dbReference type="Gene3D" id="1.20.1280.50">
    <property type="match status" value="1"/>
</dbReference>
<dbReference type="AlphaFoldDB" id="A0A8H4MXA2"/>
<comment type="caution">
    <text evidence="2">The sequence shown here is derived from an EMBL/GenBank/DDBJ whole genome shotgun (WGS) entry which is preliminary data.</text>
</comment>
<dbReference type="OrthoDB" id="3219396at2759"/>
<dbReference type="GO" id="GO:0000209">
    <property type="term" value="P:protein polyubiquitination"/>
    <property type="evidence" value="ECO:0007669"/>
    <property type="project" value="TreeGrafter"/>
</dbReference>
<gene>
    <name evidence="2" type="ORF">GTA08_BOTSDO09948</name>
</gene>
<dbReference type="Proteomes" id="UP000572817">
    <property type="component" value="Unassembled WGS sequence"/>
</dbReference>
<reference evidence="2" key="1">
    <citation type="submission" date="2020-04" db="EMBL/GenBank/DDBJ databases">
        <title>Genome Assembly and Annotation of Botryosphaeria dothidea sdau 11-99, a Latent Pathogen of Apple Fruit Ring Rot in China.</title>
        <authorList>
            <person name="Yu C."/>
            <person name="Diao Y."/>
            <person name="Lu Q."/>
            <person name="Zhao J."/>
            <person name="Cui S."/>
            <person name="Peng C."/>
            <person name="He B."/>
            <person name="Liu H."/>
        </authorList>
    </citation>
    <scope>NUCLEOTIDE SEQUENCE [LARGE SCALE GENOMIC DNA]</scope>
    <source>
        <strain evidence="2">Sdau11-99</strain>
    </source>
</reference>
<proteinExistence type="predicted"/>
<sequence length="672" mass="74445">MPSPGSEEAPSSLTYNNAAHSNTSAASRLMSRAPESDLDPFDIINLHTVSRRFLRIFRDDKLWKAICYQHSRAEAIRRRQQLLSRMTPHMAELANAMQERTAPAVHNESAPNAEMVAHRLAVAQRQRAFANWDPSYPGEKISFYEEFIARHAPVHMSWVQQTYSRVGDDKEPAEATGLGVYYDEGTQMADKIFAPLDDGSICVWDVNPRKREDADEKCGAIIDRTDPGLLTGNAPIAESKAIMTETGAVECVSIDQRQNKGYFAVLNVLKEVDLSTLQIISESKYPFPITTLSEARNPTPVTVGTNMSIHLHDPRQPQPTDDSSLPVRCELIAGTPPQNSFNDVLLGNVPRKHAVLSQPGPLSILHLPDREWDGNGDIWVAGRFTSLLNYDRRFFPRLRGTVHSGARLSSMALIHHPFIPRNLGFHSAYMDNTVHKDPSITGHTIVAAGEYKGKGSLELFGLSPDPRHTILSSDTGSAVRNRGACIQNRQTASSSKLLSVSTHGARLVYSDGDGNVKWMERDGFTPIRSFNINPDRPQSNSSETNQRDGRADSPFDVGTLFSAPTQQHGEGDIVQKLMPTLCRSTVDSAHGAGLNKDNLVIWTGDGRIGLLGFGTRSLFEQGDFEEKVESAEEVARRKREQEYGRTMRRALERQAADVRFVRGLGLGRGSSW</sequence>
<evidence type="ECO:0000256" key="1">
    <source>
        <dbReference type="SAM" id="MobiDB-lite"/>
    </source>
</evidence>
<dbReference type="PANTHER" id="PTHR13252:SF9">
    <property type="entry name" value="F-BOX ONLY PROTEIN 28"/>
    <property type="match status" value="1"/>
</dbReference>
<dbReference type="PANTHER" id="PTHR13252">
    <property type="entry name" value="F-BOX ONLY PROTEIN 28"/>
    <property type="match status" value="1"/>
</dbReference>
<dbReference type="EMBL" id="WWBZ02000073">
    <property type="protein sequence ID" value="KAF4302379.1"/>
    <property type="molecule type" value="Genomic_DNA"/>
</dbReference>
<dbReference type="InterPro" id="IPR036047">
    <property type="entry name" value="F-box-like_dom_sf"/>
</dbReference>
<dbReference type="SUPFAM" id="SSF81383">
    <property type="entry name" value="F-box domain"/>
    <property type="match status" value="1"/>
</dbReference>
<evidence type="ECO:0000313" key="2">
    <source>
        <dbReference type="EMBL" id="KAF4302379.1"/>
    </source>
</evidence>
<protein>
    <submittedName>
        <fullName evidence="2">F-box domain-containing protein</fullName>
    </submittedName>
</protein>
<accession>A0A8H4MXA2</accession>
<feature type="region of interest" description="Disordered" evidence="1">
    <location>
        <begin position="528"/>
        <end position="554"/>
    </location>
</feature>